<gene>
    <name evidence="2" type="ORF">TRIUR3_33836</name>
</gene>
<sequence>MCSHSGGRRRCTATPAAPEARSPQPPGSNRRRLGYSGTTGAAIAPAARARRRIWQARVPHLRRLGNRFYPPIAFFLSISLQPWLAPLTLALHSYLFQCSCPTKRMMRLPLTGSPECGREELSLKQSAPKGLPLTGCPECGRECGMPKEWQGYEGASLFFNVQSQVVYHMTDVWFKQLTDFGMFGQVKDWRFFMWLDKYLDMVEEIWMINVLIMGNASARCVSREIQ</sequence>
<accession>M7ZN40</accession>
<evidence type="ECO:0000313" key="2">
    <source>
        <dbReference type="EMBL" id="EMS64648.1"/>
    </source>
</evidence>
<dbReference type="OMA" id="EEIWMIN"/>
<dbReference type="EMBL" id="KD053907">
    <property type="protein sequence ID" value="EMS64648.1"/>
    <property type="molecule type" value="Genomic_DNA"/>
</dbReference>
<dbReference type="AlphaFoldDB" id="M7ZN40"/>
<feature type="region of interest" description="Disordered" evidence="1">
    <location>
        <begin position="1"/>
        <end position="37"/>
    </location>
</feature>
<proteinExistence type="predicted"/>
<name>M7ZN40_TRIUA</name>
<protein>
    <submittedName>
        <fullName evidence="2">Uncharacterized protein</fullName>
    </submittedName>
</protein>
<reference evidence="2" key="1">
    <citation type="journal article" date="2013" name="Nature">
        <title>Draft genome of the wheat A-genome progenitor Triticum urartu.</title>
        <authorList>
            <person name="Ling H.Q."/>
            <person name="Zhao S."/>
            <person name="Liu D."/>
            <person name="Wang J."/>
            <person name="Sun H."/>
            <person name="Zhang C."/>
            <person name="Fan H."/>
            <person name="Li D."/>
            <person name="Dong L."/>
            <person name="Tao Y."/>
            <person name="Gao C."/>
            <person name="Wu H."/>
            <person name="Li Y."/>
            <person name="Cui Y."/>
            <person name="Guo X."/>
            <person name="Zheng S."/>
            <person name="Wang B."/>
            <person name="Yu K."/>
            <person name="Liang Q."/>
            <person name="Yang W."/>
            <person name="Lou X."/>
            <person name="Chen J."/>
            <person name="Feng M."/>
            <person name="Jian J."/>
            <person name="Zhang X."/>
            <person name="Luo G."/>
            <person name="Jiang Y."/>
            <person name="Liu J."/>
            <person name="Wang Z."/>
            <person name="Sha Y."/>
            <person name="Zhang B."/>
            <person name="Wu H."/>
            <person name="Tang D."/>
            <person name="Shen Q."/>
            <person name="Xue P."/>
            <person name="Zou S."/>
            <person name="Wang X."/>
            <person name="Liu X."/>
            <person name="Wang F."/>
            <person name="Yang Y."/>
            <person name="An X."/>
            <person name="Dong Z."/>
            <person name="Zhang K."/>
            <person name="Zhang X."/>
            <person name="Luo M.C."/>
            <person name="Dvorak J."/>
            <person name="Tong Y."/>
            <person name="Wang J."/>
            <person name="Yang H."/>
            <person name="Li Z."/>
            <person name="Wang D."/>
            <person name="Zhang A."/>
            <person name="Wang J."/>
        </authorList>
    </citation>
    <scope>NUCLEOTIDE SEQUENCE</scope>
</reference>
<evidence type="ECO:0000256" key="1">
    <source>
        <dbReference type="SAM" id="MobiDB-lite"/>
    </source>
</evidence>
<feature type="compositionally biased region" description="Basic residues" evidence="1">
    <location>
        <begin position="1"/>
        <end position="11"/>
    </location>
</feature>
<organism evidence="2">
    <name type="scientific">Triticum urartu</name>
    <name type="common">Red wild einkorn</name>
    <name type="synonym">Crithodium urartu</name>
    <dbReference type="NCBI Taxonomy" id="4572"/>
    <lineage>
        <taxon>Eukaryota</taxon>
        <taxon>Viridiplantae</taxon>
        <taxon>Streptophyta</taxon>
        <taxon>Embryophyta</taxon>
        <taxon>Tracheophyta</taxon>
        <taxon>Spermatophyta</taxon>
        <taxon>Magnoliopsida</taxon>
        <taxon>Liliopsida</taxon>
        <taxon>Poales</taxon>
        <taxon>Poaceae</taxon>
        <taxon>BOP clade</taxon>
        <taxon>Pooideae</taxon>
        <taxon>Triticodae</taxon>
        <taxon>Triticeae</taxon>
        <taxon>Triticinae</taxon>
        <taxon>Triticum</taxon>
    </lineage>
</organism>